<organism evidence="2 3">
    <name type="scientific">Arsukibacterium ikkense</name>
    <dbReference type="NCBI Taxonomy" id="336831"/>
    <lineage>
        <taxon>Bacteria</taxon>
        <taxon>Pseudomonadati</taxon>
        <taxon>Pseudomonadota</taxon>
        <taxon>Gammaproteobacteria</taxon>
        <taxon>Chromatiales</taxon>
        <taxon>Chromatiaceae</taxon>
        <taxon>Arsukibacterium</taxon>
    </lineage>
</organism>
<keyword evidence="1" id="KW-0472">Membrane</keyword>
<dbReference type="STRING" id="336831.WG68_01230"/>
<proteinExistence type="predicted"/>
<feature type="transmembrane region" description="Helical" evidence="1">
    <location>
        <begin position="98"/>
        <end position="120"/>
    </location>
</feature>
<protein>
    <recommendedName>
        <fullName evidence="4">DUF624 domain-containing protein</fullName>
    </recommendedName>
</protein>
<feature type="transmembrane region" description="Helical" evidence="1">
    <location>
        <begin position="211"/>
        <end position="230"/>
    </location>
</feature>
<evidence type="ECO:0008006" key="4">
    <source>
        <dbReference type="Google" id="ProtNLM"/>
    </source>
</evidence>
<dbReference type="OrthoDB" id="6315319at2"/>
<evidence type="ECO:0000256" key="1">
    <source>
        <dbReference type="SAM" id="Phobius"/>
    </source>
</evidence>
<sequence>MEKPFQLKLIIRRVSATASLQWLKAAWQLFKQTPAVFVAMFLLTAAIGLLLAQHQLSAIVGVFLSPFLTAGFYKAVVGAQQQQKIGIDWLFQPLAEPACRRVLIMIAALNYLLTTPLMSFHQHLYQTMSVAIEARAGIDAIVLLQLVLMVALFALVFMLFAYAVAIAYFLKEQRIVLVLQASFIACWRNVGALLIFGLLSIALVLLTLPTFFLGLIVVAPLLNIAFFLSFNDLFALQVNTTDDGVLEV</sequence>
<comment type="caution">
    <text evidence="2">The sequence shown here is derived from an EMBL/GenBank/DDBJ whole genome shotgun (WGS) entry which is preliminary data.</text>
</comment>
<feature type="transmembrane region" description="Helical" evidence="1">
    <location>
        <begin position="34"/>
        <end position="52"/>
    </location>
</feature>
<dbReference type="Proteomes" id="UP000034228">
    <property type="component" value="Unassembled WGS sequence"/>
</dbReference>
<feature type="transmembrane region" description="Helical" evidence="1">
    <location>
        <begin position="182"/>
        <end position="205"/>
    </location>
</feature>
<keyword evidence="1" id="KW-0812">Transmembrane</keyword>
<dbReference type="RefSeq" id="WP_046555974.1">
    <property type="nucleotide sequence ID" value="NZ_LAHO01000001.1"/>
</dbReference>
<name>A0A0M2VE96_9GAMM</name>
<accession>A0A0M2VE96</accession>
<feature type="transmembrane region" description="Helical" evidence="1">
    <location>
        <begin position="140"/>
        <end position="170"/>
    </location>
</feature>
<evidence type="ECO:0000313" key="3">
    <source>
        <dbReference type="Proteomes" id="UP000034228"/>
    </source>
</evidence>
<feature type="transmembrane region" description="Helical" evidence="1">
    <location>
        <begin position="58"/>
        <end position="77"/>
    </location>
</feature>
<dbReference type="PATRIC" id="fig|336831.14.peg.2458"/>
<dbReference type="AlphaFoldDB" id="A0A0M2VE96"/>
<gene>
    <name evidence="2" type="ORF">WG68_01230</name>
</gene>
<keyword evidence="3" id="KW-1185">Reference proteome</keyword>
<dbReference type="EMBL" id="LAHO01000001">
    <property type="protein sequence ID" value="KKO47443.1"/>
    <property type="molecule type" value="Genomic_DNA"/>
</dbReference>
<reference evidence="2 3" key="1">
    <citation type="submission" date="2015-03" db="EMBL/GenBank/DDBJ databases">
        <title>Draft genome sequences of two protease-producing strains of Arsukibacterium isolated from two cold and alkaline environments.</title>
        <authorList>
            <person name="Lylloff J.E."/>
            <person name="Skov L.B."/>
            <person name="Jepsen M."/>
            <person name="Hallin P.F."/>
            <person name="Sorensen S.J."/>
            <person name="Stougaard P."/>
            <person name="Glaring M.A."/>
        </authorList>
    </citation>
    <scope>NUCLEOTIDE SEQUENCE [LARGE SCALE GENOMIC DNA]</scope>
    <source>
        <strain evidence="2 3">GCM72</strain>
    </source>
</reference>
<evidence type="ECO:0000313" key="2">
    <source>
        <dbReference type="EMBL" id="KKO47443.1"/>
    </source>
</evidence>
<keyword evidence="1" id="KW-1133">Transmembrane helix</keyword>